<dbReference type="RefSeq" id="WP_316966305.1">
    <property type="nucleotide sequence ID" value="NZ_JARFPK010000014.1"/>
</dbReference>
<evidence type="ECO:0000313" key="4">
    <source>
        <dbReference type="Proteomes" id="UP001220010"/>
    </source>
</evidence>
<protein>
    <submittedName>
        <fullName evidence="3">Uridylate kinase</fullName>
    </submittedName>
</protein>
<dbReference type="Proteomes" id="UP001220010">
    <property type="component" value="Unassembled WGS sequence"/>
</dbReference>
<keyword evidence="3" id="KW-0808">Transferase</keyword>
<sequence>MNFSIIKIGGSLIDVSRDIVRGLVSLSGGGSSFLVVPGGGPMADLVRELYDKYGLSDEAAHWMAILAMEEYAHFLADGTGAALTDEIRPPASGVDILLPYRPLIRDDLGLLRNWSYTSDSVAALVAGRLAADFIKATDVEGVILDGRIATEIPAESLIGEETCIDQGSLQILRSSGRSCLVMDGRVPDRFIANLKMGKGGTLIRGGGVGRSGPDVRESLYPRIDQSTKERVT</sequence>
<evidence type="ECO:0000259" key="2">
    <source>
        <dbReference type="Pfam" id="PF00696"/>
    </source>
</evidence>
<accession>A0ABT5X789</accession>
<name>A0ABT5X789_9EURY</name>
<comment type="caution">
    <text evidence="3">The sequence shown here is derived from an EMBL/GenBank/DDBJ whole genome shotgun (WGS) entry which is preliminary data.</text>
</comment>
<evidence type="ECO:0000313" key="3">
    <source>
        <dbReference type="EMBL" id="MDF0590560.1"/>
    </source>
</evidence>
<dbReference type="InterPro" id="IPR036393">
    <property type="entry name" value="AceGlu_kinase-like_sf"/>
</dbReference>
<organism evidence="3 4">
    <name type="scientific">Candidatus Methanocrinis natronophilus</name>
    <dbReference type="NCBI Taxonomy" id="3033396"/>
    <lineage>
        <taxon>Archaea</taxon>
        <taxon>Methanobacteriati</taxon>
        <taxon>Methanobacteriota</taxon>
        <taxon>Stenosarchaea group</taxon>
        <taxon>Methanomicrobia</taxon>
        <taxon>Methanotrichales</taxon>
        <taxon>Methanotrichaceae</taxon>
        <taxon>Methanocrinis</taxon>
    </lineage>
</organism>
<feature type="domain" description="Aspartate/glutamate/uridylate kinase" evidence="2">
    <location>
        <begin position="5"/>
        <end position="78"/>
    </location>
</feature>
<proteinExistence type="predicted"/>
<keyword evidence="4" id="KW-1185">Reference proteome</keyword>
<dbReference type="InterPro" id="IPR001048">
    <property type="entry name" value="Asp/Glu/Uridylate_kinase"/>
</dbReference>
<gene>
    <name evidence="3" type="ORF">P0O15_05140</name>
</gene>
<dbReference type="Gene3D" id="3.40.1160.10">
    <property type="entry name" value="Acetylglutamate kinase-like"/>
    <property type="match status" value="1"/>
</dbReference>
<keyword evidence="3" id="KW-0418">Kinase</keyword>
<reference evidence="3 4" key="1">
    <citation type="submission" date="2023-03" db="EMBL/GenBank/DDBJ databases">
        <title>WGS of Methanotrichaceae archaeon Mx.</title>
        <authorList>
            <person name="Sorokin D.Y."/>
            <person name="Merkel A.Y."/>
        </authorList>
    </citation>
    <scope>NUCLEOTIDE SEQUENCE [LARGE SCALE GENOMIC DNA]</scope>
    <source>
        <strain evidence="3 4">Mx</strain>
    </source>
</reference>
<feature type="compositionally biased region" description="Basic and acidic residues" evidence="1">
    <location>
        <begin position="213"/>
        <end position="232"/>
    </location>
</feature>
<feature type="region of interest" description="Disordered" evidence="1">
    <location>
        <begin position="204"/>
        <end position="232"/>
    </location>
</feature>
<dbReference type="Pfam" id="PF00696">
    <property type="entry name" value="AA_kinase"/>
    <property type="match status" value="1"/>
</dbReference>
<evidence type="ECO:0000256" key="1">
    <source>
        <dbReference type="SAM" id="MobiDB-lite"/>
    </source>
</evidence>
<dbReference type="EMBL" id="JARFPK010000014">
    <property type="protein sequence ID" value="MDF0590560.1"/>
    <property type="molecule type" value="Genomic_DNA"/>
</dbReference>
<dbReference type="SUPFAM" id="SSF53633">
    <property type="entry name" value="Carbamate kinase-like"/>
    <property type="match status" value="1"/>
</dbReference>
<dbReference type="GO" id="GO:0016301">
    <property type="term" value="F:kinase activity"/>
    <property type="evidence" value="ECO:0007669"/>
    <property type="project" value="UniProtKB-KW"/>
</dbReference>